<dbReference type="InterPro" id="IPR036390">
    <property type="entry name" value="WH_DNA-bd_sf"/>
</dbReference>
<accession>A0A2T4ULZ6</accession>
<dbReference type="Proteomes" id="UP000240739">
    <property type="component" value="Unassembled WGS sequence"/>
</dbReference>
<gene>
    <name evidence="5" type="ORF">C7Y72_11880</name>
</gene>
<dbReference type="SUPFAM" id="SSF46785">
    <property type="entry name" value="Winged helix' DNA-binding domain"/>
    <property type="match status" value="1"/>
</dbReference>
<evidence type="ECO:0000256" key="2">
    <source>
        <dbReference type="ARBA" id="ARBA00023015"/>
    </source>
</evidence>
<reference evidence="5 6" key="1">
    <citation type="submission" date="2018-03" db="EMBL/GenBank/DDBJ databases">
        <title>Aquarubrobacter algicola gen. nov., sp. nov., a novel actinobacterium isolated from shallow eutrophic lake during the end of cyanobacterial harmful algal blooms.</title>
        <authorList>
            <person name="Chun S.J."/>
        </authorList>
    </citation>
    <scope>NUCLEOTIDE SEQUENCE [LARGE SCALE GENOMIC DNA]</scope>
    <source>
        <strain evidence="5 6">Seoho-28</strain>
    </source>
</reference>
<evidence type="ECO:0000313" key="5">
    <source>
        <dbReference type="EMBL" id="PTL60287.1"/>
    </source>
</evidence>
<proteinExistence type="inferred from homology"/>
<dbReference type="GO" id="GO:0003677">
    <property type="term" value="F:DNA binding"/>
    <property type="evidence" value="ECO:0007669"/>
    <property type="project" value="UniProtKB-KW"/>
</dbReference>
<dbReference type="Gene3D" id="1.10.10.10">
    <property type="entry name" value="Winged helix-like DNA-binding domain superfamily/Winged helix DNA-binding domain"/>
    <property type="match status" value="1"/>
</dbReference>
<evidence type="ECO:0000256" key="4">
    <source>
        <dbReference type="ARBA" id="ARBA00023163"/>
    </source>
</evidence>
<evidence type="ECO:0000313" key="6">
    <source>
        <dbReference type="Proteomes" id="UP000240739"/>
    </source>
</evidence>
<keyword evidence="3" id="KW-0238">DNA-binding</keyword>
<dbReference type="PIRSF" id="PIRSF019455">
    <property type="entry name" value="CopR_AtkY"/>
    <property type="match status" value="1"/>
</dbReference>
<comment type="caution">
    <text evidence="5">The sequence shown here is derived from an EMBL/GenBank/DDBJ whole genome shotgun (WGS) entry which is preliminary data.</text>
</comment>
<organism evidence="5 6">
    <name type="scientific">Paraconexibacter algicola</name>
    <dbReference type="NCBI Taxonomy" id="2133960"/>
    <lineage>
        <taxon>Bacteria</taxon>
        <taxon>Bacillati</taxon>
        <taxon>Actinomycetota</taxon>
        <taxon>Thermoleophilia</taxon>
        <taxon>Solirubrobacterales</taxon>
        <taxon>Paraconexibacteraceae</taxon>
        <taxon>Paraconexibacter</taxon>
    </lineage>
</organism>
<dbReference type="EMBL" id="PYYB01000001">
    <property type="protein sequence ID" value="PTL60287.1"/>
    <property type="molecule type" value="Genomic_DNA"/>
</dbReference>
<dbReference type="AlphaFoldDB" id="A0A2T4ULZ6"/>
<dbReference type="OrthoDB" id="9813987at2"/>
<sequence>MSAIAPLQGDLQVQVMAVMWRLDEAAVDDVRQGLPPRYRGAYTTVQTVLNRLVERGLLKRRKQGKLVLYRAALSETTYVASTVEHALAGASSGARDAVLAHLLGSIDDAQIDELRRLRDDLDAKRS</sequence>
<dbReference type="InterPro" id="IPR005650">
    <property type="entry name" value="BlaI_family"/>
</dbReference>
<evidence type="ECO:0000256" key="1">
    <source>
        <dbReference type="ARBA" id="ARBA00011046"/>
    </source>
</evidence>
<keyword evidence="4" id="KW-0804">Transcription</keyword>
<dbReference type="Pfam" id="PF03965">
    <property type="entry name" value="Penicillinase_R"/>
    <property type="match status" value="1"/>
</dbReference>
<keyword evidence="2" id="KW-0805">Transcription regulation</keyword>
<name>A0A2T4ULZ6_9ACTN</name>
<evidence type="ECO:0000256" key="3">
    <source>
        <dbReference type="ARBA" id="ARBA00023125"/>
    </source>
</evidence>
<comment type="similarity">
    <text evidence="1">Belongs to the BlaI transcriptional regulatory family.</text>
</comment>
<dbReference type="GO" id="GO:0045892">
    <property type="term" value="P:negative regulation of DNA-templated transcription"/>
    <property type="evidence" value="ECO:0007669"/>
    <property type="project" value="InterPro"/>
</dbReference>
<protein>
    <submittedName>
        <fullName evidence="5">CopY family transcriptional regulator</fullName>
    </submittedName>
</protein>
<dbReference type="InterPro" id="IPR036388">
    <property type="entry name" value="WH-like_DNA-bd_sf"/>
</dbReference>
<keyword evidence="6" id="KW-1185">Reference proteome</keyword>
<dbReference type="RefSeq" id="WP_107568932.1">
    <property type="nucleotide sequence ID" value="NZ_PYYB01000001.1"/>
</dbReference>